<organism evidence="2 3">
    <name type="scientific">Chilo suppressalis</name>
    <name type="common">Asiatic rice borer moth</name>
    <dbReference type="NCBI Taxonomy" id="168631"/>
    <lineage>
        <taxon>Eukaryota</taxon>
        <taxon>Metazoa</taxon>
        <taxon>Ecdysozoa</taxon>
        <taxon>Arthropoda</taxon>
        <taxon>Hexapoda</taxon>
        <taxon>Insecta</taxon>
        <taxon>Pterygota</taxon>
        <taxon>Neoptera</taxon>
        <taxon>Endopterygota</taxon>
        <taxon>Lepidoptera</taxon>
        <taxon>Glossata</taxon>
        <taxon>Ditrysia</taxon>
        <taxon>Pyraloidea</taxon>
        <taxon>Crambidae</taxon>
        <taxon>Crambinae</taxon>
        <taxon>Chilo</taxon>
    </lineage>
</organism>
<accession>A0ABN8EA18</accession>
<dbReference type="Gene3D" id="3.15.10.30">
    <property type="entry name" value="Haemolymph juvenile hormone binding protein"/>
    <property type="match status" value="1"/>
</dbReference>
<sequence length="244" mass="27821">MYCHVTFFLFALISRVTSMELPSYITACSRNDPNLNDCALKTAKESIHQFSLGDENRHLPPLDPVFVEEITIYIPNETGLKIVFKENYFHGLSGMQIKGLKFDFNKKTISAEAMVNLEVANKYDLSGKIMLVPLKSNGDSSIKLKNADLRIKMWYEHVTGSDGKIHWNITKHEIKYDVERAYFRLENLLGDKNIGDQINNLLNELWKEIVNKVGPTICLSLSSAVVKNLGVFLEQVSFEELFPE</sequence>
<reference evidence="2" key="1">
    <citation type="submission" date="2021-12" db="EMBL/GenBank/DDBJ databases">
        <authorList>
            <person name="King R."/>
        </authorList>
    </citation>
    <scope>NUCLEOTIDE SEQUENCE</scope>
</reference>
<feature type="chain" id="PRO_5046064181" evidence="1">
    <location>
        <begin position="19"/>
        <end position="244"/>
    </location>
</feature>
<dbReference type="InterPro" id="IPR010562">
    <property type="entry name" value="Haemolymph_juvenile_hormone-bd"/>
</dbReference>
<dbReference type="EMBL" id="OU963908">
    <property type="protein sequence ID" value="CAH0675514.1"/>
    <property type="molecule type" value="Genomic_DNA"/>
</dbReference>
<dbReference type="SMART" id="SM00700">
    <property type="entry name" value="JHBP"/>
    <property type="match status" value="1"/>
</dbReference>
<keyword evidence="1" id="KW-0732">Signal</keyword>
<evidence type="ECO:0000256" key="1">
    <source>
        <dbReference type="SAM" id="SignalP"/>
    </source>
</evidence>
<keyword evidence="3" id="KW-1185">Reference proteome</keyword>
<gene>
    <name evidence="2" type="ORF">CHILSU_LOCUS2915</name>
</gene>
<evidence type="ECO:0000313" key="3">
    <source>
        <dbReference type="Proteomes" id="UP001153292"/>
    </source>
</evidence>
<dbReference type="PANTHER" id="PTHR11008">
    <property type="entry name" value="PROTEIN TAKEOUT-LIKE PROTEIN"/>
    <property type="match status" value="1"/>
</dbReference>
<name>A0ABN8EA18_CHISP</name>
<dbReference type="PANTHER" id="PTHR11008:SF32">
    <property type="entry name" value="CIRCADIAN CLOCK-CONTROLLED PROTEIN DAYWAKE-RELATED"/>
    <property type="match status" value="1"/>
</dbReference>
<dbReference type="Pfam" id="PF06585">
    <property type="entry name" value="JHBP"/>
    <property type="match status" value="1"/>
</dbReference>
<evidence type="ECO:0000313" key="2">
    <source>
        <dbReference type="EMBL" id="CAH0675514.1"/>
    </source>
</evidence>
<proteinExistence type="predicted"/>
<feature type="signal peptide" evidence="1">
    <location>
        <begin position="1"/>
        <end position="18"/>
    </location>
</feature>
<dbReference type="InterPro" id="IPR038606">
    <property type="entry name" value="To_sf"/>
</dbReference>
<dbReference type="Proteomes" id="UP001153292">
    <property type="component" value="Chromosome 15"/>
</dbReference>
<protein>
    <submittedName>
        <fullName evidence="2">Uncharacterized protein</fullName>
    </submittedName>
</protein>